<evidence type="ECO:0000313" key="5">
    <source>
        <dbReference type="Proteomes" id="UP000658997"/>
    </source>
</evidence>
<dbReference type="OrthoDB" id="3352450at2759"/>
<dbReference type="EMBL" id="ULHB01000040">
    <property type="protein sequence ID" value="SYW78347.1"/>
    <property type="molecule type" value="Genomic_DNA"/>
</dbReference>
<reference evidence="4" key="1">
    <citation type="submission" date="2016-04" db="EMBL/GenBank/DDBJ databases">
        <authorList>
            <person name="Guldener U."/>
            <person name="Guldener U."/>
        </authorList>
    </citation>
    <scope>NUCLEOTIDE SEQUENCE [LARGE SCALE GENOMIC DNA]</scope>
    <source>
        <strain evidence="4">UB2112</strain>
    </source>
</reference>
<keyword evidence="5" id="KW-1185">Reference proteome</keyword>
<evidence type="ECO:0000313" key="2">
    <source>
        <dbReference type="EMBL" id="SAM84323.1"/>
    </source>
</evidence>
<dbReference type="Proteomes" id="UP000179920">
    <property type="component" value="Chromosome XIII"/>
</dbReference>
<dbReference type="AlphaFoldDB" id="A0A1K0HBS7"/>
<reference evidence="2" key="2">
    <citation type="submission" date="2016-04" db="EMBL/GenBank/DDBJ databases">
        <authorList>
            <person name="Evans L.H."/>
            <person name="Alamgir A."/>
            <person name="Owens N."/>
            <person name="Weber N.D."/>
            <person name="Virtaneva K."/>
            <person name="Barbian K."/>
            <person name="Babar A."/>
            <person name="Rosenke K."/>
        </authorList>
    </citation>
    <scope>NUCLEOTIDE SEQUENCE</scope>
    <source>
        <strain evidence="2">UB2112</strain>
    </source>
</reference>
<name>A0A1K0HBS7_9BASI</name>
<feature type="compositionally biased region" description="Low complexity" evidence="1">
    <location>
        <begin position="19"/>
        <end position="28"/>
    </location>
</feature>
<accession>A0A1K0HBS7</accession>
<dbReference type="Proteomes" id="UP000658997">
    <property type="component" value="Unassembled WGS sequence"/>
</dbReference>
<reference evidence="3" key="3">
    <citation type="submission" date="2018-08" db="EMBL/GenBank/DDBJ databases">
        <authorList>
            <person name="Guldener U."/>
        </authorList>
    </citation>
    <scope>NUCLEOTIDE SEQUENCE</scope>
    <source>
        <strain evidence="3">UB2</strain>
    </source>
</reference>
<evidence type="ECO:0000313" key="3">
    <source>
        <dbReference type="EMBL" id="SYW78347.1"/>
    </source>
</evidence>
<gene>
    <name evidence="3" type="ORF">UBRO2_02539</name>
    <name evidence="2" type="ORF">UBRO_06977</name>
</gene>
<sequence>MSFTAPNANPPPNHGGTISSPNPNSPGGYPTQTTINLGRNAGKLDTAIHPPLPVNQVGAANRSAQLGGIALGFGGGVISAFISRKALNLSKNASYLSGLLAGTGVAYITARQQLEHNLGAVENAELGLRGQLKGGANAVGGNASASVSDGLSASATEQEMLKYDLQAGNAGVHEGGVAGMHEFRDKYASTRGDH</sequence>
<organism evidence="2 4">
    <name type="scientific">Ustilago bromivora</name>
    <dbReference type="NCBI Taxonomy" id="307758"/>
    <lineage>
        <taxon>Eukaryota</taxon>
        <taxon>Fungi</taxon>
        <taxon>Dikarya</taxon>
        <taxon>Basidiomycota</taxon>
        <taxon>Ustilaginomycotina</taxon>
        <taxon>Ustilaginomycetes</taxon>
        <taxon>Ustilaginales</taxon>
        <taxon>Ustilaginaceae</taxon>
        <taxon>Ustilago</taxon>
    </lineage>
</organism>
<evidence type="ECO:0000256" key="1">
    <source>
        <dbReference type="SAM" id="MobiDB-lite"/>
    </source>
</evidence>
<protein>
    <submittedName>
        <fullName evidence="2">Uncharacterized protein</fullName>
    </submittedName>
</protein>
<dbReference type="EMBL" id="LT558129">
    <property type="protein sequence ID" value="SAM84323.1"/>
    <property type="molecule type" value="Genomic_DNA"/>
</dbReference>
<evidence type="ECO:0000313" key="4">
    <source>
        <dbReference type="Proteomes" id="UP000179920"/>
    </source>
</evidence>
<feature type="region of interest" description="Disordered" evidence="1">
    <location>
        <begin position="1"/>
        <end position="36"/>
    </location>
</feature>
<proteinExistence type="predicted"/>